<gene>
    <name evidence="1" type="ORF">TU35_003200</name>
</gene>
<protein>
    <submittedName>
        <fullName evidence="1">Uncharacterized protein</fullName>
    </submittedName>
</protein>
<dbReference type="EMBL" id="JZWT02000006">
    <property type="protein sequence ID" value="MFB6490248.1"/>
    <property type="molecule type" value="Genomic_DNA"/>
</dbReference>
<organism evidence="1 2">
    <name type="scientific">Thermoproteus sp. AZ2</name>
    <dbReference type="NCBI Taxonomy" id="1609232"/>
    <lineage>
        <taxon>Archaea</taxon>
        <taxon>Thermoproteota</taxon>
        <taxon>Thermoprotei</taxon>
        <taxon>Thermoproteales</taxon>
        <taxon>Thermoproteaceae</taxon>
        <taxon>Thermoproteus</taxon>
    </lineage>
</organism>
<comment type="caution">
    <text evidence="1">The sequence shown here is derived from an EMBL/GenBank/DDBJ whole genome shotgun (WGS) entry which is preliminary data.</text>
</comment>
<sequence>MPGEVCLICGNKGDGFYKATTKAKCTICGAEIEWRDAASHYLKHTKRSGNDVVCGICGAKVKASEARAHIRSHFVVREDKRVFCGVCGREFIDVRGALVHIMKSHEWGS</sequence>
<accession>A0ACC6UZW4</accession>
<proteinExistence type="predicted"/>
<evidence type="ECO:0000313" key="2">
    <source>
        <dbReference type="Proteomes" id="UP000033636"/>
    </source>
</evidence>
<name>A0ACC6UZW4_9CREN</name>
<evidence type="ECO:0000313" key="1">
    <source>
        <dbReference type="EMBL" id="MFB6490248.1"/>
    </source>
</evidence>
<reference evidence="1" key="1">
    <citation type="submission" date="2024-07" db="EMBL/GenBank/DDBJ databases">
        <title>Metagenome and Metagenome-Assembled Genomes of Archaea from a hot spring from the geothermal field of Los Azufres, Mexico.</title>
        <authorList>
            <person name="Marin-Paredes R."/>
            <person name="Martinez-Romero E."/>
            <person name="Servin-Garciduenas L.E."/>
        </authorList>
    </citation>
    <scope>NUCLEOTIDE SEQUENCE</scope>
</reference>
<dbReference type="Proteomes" id="UP000033636">
    <property type="component" value="Unassembled WGS sequence"/>
</dbReference>